<dbReference type="Gene3D" id="3.30.1950.10">
    <property type="entry name" value="wza like domain"/>
    <property type="match status" value="1"/>
</dbReference>
<evidence type="ECO:0000313" key="5">
    <source>
        <dbReference type="Proteomes" id="UP000199468"/>
    </source>
</evidence>
<keyword evidence="1" id="KW-0732">Signal</keyword>
<organism evidence="4 5">
    <name type="scientific">Bosea robiniae</name>
    <dbReference type="NCBI Taxonomy" id="1036780"/>
    <lineage>
        <taxon>Bacteria</taxon>
        <taxon>Pseudomonadati</taxon>
        <taxon>Pseudomonadota</taxon>
        <taxon>Alphaproteobacteria</taxon>
        <taxon>Hyphomicrobiales</taxon>
        <taxon>Boseaceae</taxon>
        <taxon>Bosea</taxon>
    </lineage>
</organism>
<feature type="domain" description="Polysaccharide export protein N-terminal" evidence="2">
    <location>
        <begin position="30"/>
        <end position="94"/>
    </location>
</feature>
<dbReference type="Pfam" id="PF02563">
    <property type="entry name" value="Poly_export"/>
    <property type="match status" value="1"/>
</dbReference>
<feature type="domain" description="AprE-like long alpha-helical hairpin" evidence="3">
    <location>
        <begin position="170"/>
        <end position="358"/>
    </location>
</feature>
<evidence type="ECO:0000259" key="3">
    <source>
        <dbReference type="Pfam" id="PF25994"/>
    </source>
</evidence>
<reference evidence="4 5" key="1">
    <citation type="submission" date="2016-10" db="EMBL/GenBank/DDBJ databases">
        <authorList>
            <person name="Varghese N."/>
            <person name="Submissions S."/>
        </authorList>
    </citation>
    <scope>NUCLEOTIDE SEQUENCE [LARGE SCALE GENOMIC DNA]</scope>
    <source>
        <strain evidence="4 5">DSM 26672</strain>
    </source>
</reference>
<keyword evidence="5" id="KW-1185">Reference proteome</keyword>
<proteinExistence type="predicted"/>
<dbReference type="Pfam" id="PF25994">
    <property type="entry name" value="HH_AprE"/>
    <property type="match status" value="1"/>
</dbReference>
<dbReference type="PANTHER" id="PTHR33619:SF3">
    <property type="entry name" value="POLYSACCHARIDE EXPORT PROTEIN GFCE-RELATED"/>
    <property type="match status" value="1"/>
</dbReference>
<dbReference type="InterPro" id="IPR058781">
    <property type="entry name" value="HH_AprE-like"/>
</dbReference>
<protein>
    <submittedName>
        <fullName evidence="4">Polysaccharide export outer membrane protein</fullName>
    </submittedName>
</protein>
<dbReference type="InterPro" id="IPR049712">
    <property type="entry name" value="Poly_export"/>
</dbReference>
<evidence type="ECO:0000259" key="2">
    <source>
        <dbReference type="Pfam" id="PF02563"/>
    </source>
</evidence>
<accession>A0ABY0NAF7</accession>
<sequence>MGHPSARKGWAATLLMAGIALLWTHGACRAEYLLSPGDVVEIAVAPMPELRQRMPVQPDGTIIIPMLGAVMAAGSAPQVLQDRVETAFAAKILRQRMPDGRERIVLLQPGDVTTAVVEYRPIYVSGDVLNPGQYAYRPQMTARHAIALSGGPSTVRGRPGQSGVEIAEAEREYRTATSALAKEHVVSWRLAAELDGSETIKEQPLGYLSISAASLADFLRVETRYLQVRLKETKSERAYLESMVRQAGEQIETLTTQVQGEQSGLQADMAELDRVNKLFGTGSLPSPRVTDSRRAVLLSSTRRLQTIANLTQVKQQRDELLWRLDKVDTQRRIDVLRESRESQLRMTELRARLDGATEKLRVLGQMVVLETGANVARLGVTIIRKARTNWDRIPASEDTELMPGDTVEVVFRREDASTAAVQ</sequence>
<dbReference type="EMBL" id="FNBZ01000001">
    <property type="protein sequence ID" value="SDF21251.1"/>
    <property type="molecule type" value="Genomic_DNA"/>
</dbReference>
<evidence type="ECO:0000256" key="1">
    <source>
        <dbReference type="ARBA" id="ARBA00022729"/>
    </source>
</evidence>
<comment type="caution">
    <text evidence="4">The sequence shown here is derived from an EMBL/GenBank/DDBJ whole genome shotgun (WGS) entry which is preliminary data.</text>
</comment>
<evidence type="ECO:0000313" key="4">
    <source>
        <dbReference type="EMBL" id="SDF21251.1"/>
    </source>
</evidence>
<dbReference type="Proteomes" id="UP000199468">
    <property type="component" value="Unassembled WGS sequence"/>
</dbReference>
<name>A0ABY0NAF7_9HYPH</name>
<dbReference type="Gene3D" id="3.10.560.10">
    <property type="entry name" value="Outer membrane lipoprotein wza domain like"/>
    <property type="match status" value="1"/>
</dbReference>
<dbReference type="InterPro" id="IPR003715">
    <property type="entry name" value="Poly_export_N"/>
</dbReference>
<dbReference type="PANTHER" id="PTHR33619">
    <property type="entry name" value="POLYSACCHARIDE EXPORT PROTEIN GFCE-RELATED"/>
    <property type="match status" value="1"/>
</dbReference>
<gene>
    <name evidence="4" type="ORF">SAMN05421844_10168</name>
</gene>